<proteinExistence type="predicted"/>
<dbReference type="Pfam" id="PF07963">
    <property type="entry name" value="N_methyl"/>
    <property type="match status" value="1"/>
</dbReference>
<dbReference type="SUPFAM" id="SSF54523">
    <property type="entry name" value="Pili subunits"/>
    <property type="match status" value="1"/>
</dbReference>
<dbReference type="GO" id="GO:0009986">
    <property type="term" value="C:cell surface"/>
    <property type="evidence" value="ECO:0007669"/>
    <property type="project" value="UniProtKB-SubCell"/>
</dbReference>
<dbReference type="NCBIfam" id="TIGR02532">
    <property type="entry name" value="IV_pilin_GFxxxE"/>
    <property type="match status" value="1"/>
</dbReference>
<dbReference type="InterPro" id="IPR012902">
    <property type="entry name" value="N_methyl_site"/>
</dbReference>
<evidence type="ECO:0000256" key="2">
    <source>
        <dbReference type="ARBA" id="ARBA00023287"/>
    </source>
</evidence>
<dbReference type="Gene3D" id="3.30.700.10">
    <property type="entry name" value="Glycoprotein, Type 4 Pilin"/>
    <property type="match status" value="1"/>
</dbReference>
<keyword evidence="3" id="KW-0472">Membrane</keyword>
<comment type="subcellular location">
    <subcellularLocation>
        <location evidence="1">Cell surface</location>
    </subcellularLocation>
</comment>
<dbReference type="OrthoDB" id="2665739at2"/>
<organism evidence="4 5">
    <name type="scientific">Brockia lithotrophica</name>
    <dbReference type="NCBI Taxonomy" id="933949"/>
    <lineage>
        <taxon>Bacteria</taxon>
        <taxon>Bacillati</taxon>
        <taxon>Bacillota</taxon>
        <taxon>Bacilli</taxon>
        <taxon>Bacillales</taxon>
        <taxon>Bacillales Family X. Incertae Sedis</taxon>
        <taxon>Brockia</taxon>
    </lineage>
</organism>
<feature type="transmembrane region" description="Helical" evidence="3">
    <location>
        <begin position="28"/>
        <end position="51"/>
    </location>
</feature>
<dbReference type="EMBL" id="RBIJ01000003">
    <property type="protein sequence ID" value="RKQ84720.1"/>
    <property type="molecule type" value="Genomic_DNA"/>
</dbReference>
<dbReference type="GO" id="GO:0030420">
    <property type="term" value="P:establishment of competence for transformation"/>
    <property type="evidence" value="ECO:0007669"/>
    <property type="project" value="UniProtKB-KW"/>
</dbReference>
<evidence type="ECO:0000256" key="3">
    <source>
        <dbReference type="SAM" id="Phobius"/>
    </source>
</evidence>
<keyword evidence="2" id="KW-0178">Competence</keyword>
<evidence type="ECO:0000313" key="5">
    <source>
        <dbReference type="Proteomes" id="UP000267019"/>
    </source>
</evidence>
<name>A0A660L0F0_9BACL</name>
<gene>
    <name evidence="4" type="ORF">C7438_1214</name>
</gene>
<comment type="caution">
    <text evidence="4">The sequence shown here is derived from an EMBL/GenBank/DDBJ whole genome shotgun (WGS) entry which is preliminary data.</text>
</comment>
<evidence type="ECO:0000256" key="1">
    <source>
        <dbReference type="ARBA" id="ARBA00004241"/>
    </source>
</evidence>
<evidence type="ECO:0000313" key="4">
    <source>
        <dbReference type="EMBL" id="RKQ84720.1"/>
    </source>
</evidence>
<keyword evidence="5" id="KW-1185">Reference proteome</keyword>
<dbReference type="InterPro" id="IPR045584">
    <property type="entry name" value="Pilin-like"/>
</dbReference>
<accession>A0A660L0F0</accession>
<sequence length="156" mass="16865">MLLRAACVRPAVPNAQENRRLRRKDGGFTLLELLAVLVILAVIIAIAVPLIGNIIERSKQEATINTAGQIAEAARLYIISEENGQLANKTVDVATLVNSGYLTQPYDGWGAKIEGTSSVEFGANGDLKQVTLISDKLGNNPGKVLTADQIRQKKWE</sequence>
<reference evidence="4 5" key="1">
    <citation type="submission" date="2018-10" db="EMBL/GenBank/DDBJ databases">
        <title>Genomic Encyclopedia of Type Strains, Phase IV (KMG-IV): sequencing the most valuable type-strain genomes for metagenomic binning, comparative biology and taxonomic classification.</title>
        <authorList>
            <person name="Goeker M."/>
        </authorList>
    </citation>
    <scope>NUCLEOTIDE SEQUENCE [LARGE SCALE GENOMIC DNA]</scope>
    <source>
        <strain evidence="4 5">DSM 22653</strain>
    </source>
</reference>
<dbReference type="Proteomes" id="UP000267019">
    <property type="component" value="Unassembled WGS sequence"/>
</dbReference>
<keyword evidence="3" id="KW-1133">Transmembrane helix</keyword>
<protein>
    <submittedName>
        <fullName evidence="4">Type IV pilus assembly protein PilA</fullName>
    </submittedName>
</protein>
<dbReference type="PROSITE" id="PS00409">
    <property type="entry name" value="PROKAR_NTER_METHYL"/>
    <property type="match status" value="1"/>
</dbReference>
<dbReference type="RefSeq" id="WP_121444459.1">
    <property type="nucleotide sequence ID" value="NZ_RBIJ01000003.1"/>
</dbReference>
<dbReference type="AlphaFoldDB" id="A0A660L0F0"/>
<keyword evidence="3" id="KW-0812">Transmembrane</keyword>